<dbReference type="EC" id="3.1.3.16" evidence="2"/>
<dbReference type="InterPro" id="IPR029052">
    <property type="entry name" value="Metallo-depent_PP-like"/>
</dbReference>
<dbReference type="AlphaFoldDB" id="A0A139XYE2"/>
<proteinExistence type="predicted"/>
<dbReference type="GO" id="GO:0004722">
    <property type="term" value="F:protein serine/threonine phosphatase activity"/>
    <property type="evidence" value="ECO:0007669"/>
    <property type="project" value="UniProtKB-EC"/>
</dbReference>
<evidence type="ECO:0000313" key="2">
    <source>
        <dbReference type="EMBL" id="KYF43818.1"/>
    </source>
</evidence>
<dbReference type="Proteomes" id="UP000074247">
    <property type="component" value="Unassembled WGS sequence"/>
</dbReference>
<keyword evidence="2" id="KW-0378">Hydrolase</keyword>
<dbReference type="SUPFAM" id="SSF56300">
    <property type="entry name" value="Metallo-dependent phosphatases"/>
    <property type="match status" value="1"/>
</dbReference>
<protein>
    <submittedName>
        <fullName evidence="2">Protein phosphatase 4, catalytic subunit</fullName>
        <ecNumber evidence="2">3.1.3.16</ecNumber>
    </submittedName>
</protein>
<dbReference type="VEuPathDB" id="ToxoDB:TGARI_286210B"/>
<sequence>IRSIDRKQEVPHEGPMCDLLWSDPEDMQGWGYSPRGAGYLFGADIVKAV</sequence>
<dbReference type="InterPro" id="IPR004843">
    <property type="entry name" value="Calcineurin-like_PHP"/>
</dbReference>
<accession>A0A139XYE2</accession>
<feature type="non-terminal residue" evidence="2">
    <location>
        <position position="1"/>
    </location>
</feature>
<name>A0A139XYE2_TOXGO</name>
<gene>
    <name evidence="2" type="ORF">TGARI_286210B</name>
</gene>
<comment type="caution">
    <text evidence="2">The sequence shown here is derived from an EMBL/GenBank/DDBJ whole genome shotgun (WGS) entry which is preliminary data.</text>
</comment>
<dbReference type="EMBL" id="AGQS02004574">
    <property type="protein sequence ID" value="KYF43818.1"/>
    <property type="molecule type" value="Genomic_DNA"/>
</dbReference>
<dbReference type="Pfam" id="PF00149">
    <property type="entry name" value="Metallophos"/>
    <property type="match status" value="1"/>
</dbReference>
<dbReference type="InterPro" id="IPR047129">
    <property type="entry name" value="PPA2-like"/>
</dbReference>
<evidence type="ECO:0000259" key="1">
    <source>
        <dbReference type="Pfam" id="PF00149"/>
    </source>
</evidence>
<feature type="domain" description="Calcineurin-like phosphoesterase" evidence="1">
    <location>
        <begin position="1"/>
        <end position="47"/>
    </location>
</feature>
<evidence type="ECO:0000313" key="3">
    <source>
        <dbReference type="Proteomes" id="UP000074247"/>
    </source>
</evidence>
<organism evidence="2 3">
    <name type="scientific">Toxoplasma gondii ARI</name>
    <dbReference type="NCBI Taxonomy" id="1074872"/>
    <lineage>
        <taxon>Eukaryota</taxon>
        <taxon>Sar</taxon>
        <taxon>Alveolata</taxon>
        <taxon>Apicomplexa</taxon>
        <taxon>Conoidasida</taxon>
        <taxon>Coccidia</taxon>
        <taxon>Eucoccidiorida</taxon>
        <taxon>Eimeriorina</taxon>
        <taxon>Sarcocystidae</taxon>
        <taxon>Toxoplasma</taxon>
    </lineage>
</organism>
<dbReference type="PANTHER" id="PTHR45619">
    <property type="entry name" value="SERINE/THREONINE-PROTEIN PHOSPHATASE PP2A-RELATED"/>
    <property type="match status" value="1"/>
</dbReference>
<feature type="non-terminal residue" evidence="2">
    <location>
        <position position="49"/>
    </location>
</feature>
<reference evidence="2 3" key="1">
    <citation type="journal article" date="2016" name="Nat. Commun.">
        <title>Local admixture of amplified and diversified secreted pathogenesis determinants shapes mosaic Toxoplasma gondii genomes.</title>
        <authorList>
            <person name="Lorenzi H."/>
            <person name="Khan A."/>
            <person name="Behnke M.S."/>
            <person name="Namasivayam S."/>
            <person name="Swapna L.S."/>
            <person name="Hadjithomas M."/>
            <person name="Karamycheva S."/>
            <person name="Pinney D."/>
            <person name="Brunk B.P."/>
            <person name="Ajioka J.W."/>
            <person name="Ajzenberg D."/>
            <person name="Boothroyd J.C."/>
            <person name="Boyle J.P."/>
            <person name="Darde M.L."/>
            <person name="Diaz-Miranda M.A."/>
            <person name="Dubey J.P."/>
            <person name="Fritz H.M."/>
            <person name="Gennari S.M."/>
            <person name="Gregory B.D."/>
            <person name="Kim K."/>
            <person name="Saeij J.P."/>
            <person name="Su C."/>
            <person name="White M.W."/>
            <person name="Zhu X.Q."/>
            <person name="Howe D.K."/>
            <person name="Rosenthal B.M."/>
            <person name="Grigg M.E."/>
            <person name="Parkinson J."/>
            <person name="Liu L."/>
            <person name="Kissinger J.C."/>
            <person name="Roos D.S."/>
            <person name="Sibley L.D."/>
        </authorList>
    </citation>
    <scope>NUCLEOTIDE SEQUENCE [LARGE SCALE GENOMIC DNA]</scope>
    <source>
        <strain evidence="2 3">ARI</strain>
    </source>
</reference>
<dbReference type="Gene3D" id="3.60.21.10">
    <property type="match status" value="1"/>
</dbReference>